<gene>
    <name evidence="7" type="ORF">VNO78_30723</name>
</gene>
<evidence type="ECO:0000259" key="6">
    <source>
        <dbReference type="PROSITE" id="PS50066"/>
    </source>
</evidence>
<keyword evidence="4" id="KW-0804">Transcription</keyword>
<comment type="caution">
    <text evidence="7">The sequence shown here is derived from an EMBL/GenBank/DDBJ whole genome shotgun (WGS) entry which is preliminary data.</text>
</comment>
<reference evidence="7 8" key="1">
    <citation type="submission" date="2024-01" db="EMBL/GenBank/DDBJ databases">
        <title>The genomes of 5 underutilized Papilionoideae crops provide insights into root nodulation and disease resistanc.</title>
        <authorList>
            <person name="Jiang F."/>
        </authorList>
    </citation>
    <scope>NUCLEOTIDE SEQUENCE [LARGE SCALE GENOMIC DNA]</scope>
    <source>
        <strain evidence="7">DUOXIRENSHENG_FW03</strain>
        <tissue evidence="7">Leaves</tissue>
    </source>
</reference>
<dbReference type="InterPro" id="IPR036879">
    <property type="entry name" value="TF_MADSbox_sf"/>
</dbReference>
<accession>A0AAN9RXV7</accession>
<dbReference type="PROSITE" id="PS50066">
    <property type="entry name" value="MADS_BOX_2"/>
    <property type="match status" value="1"/>
</dbReference>
<evidence type="ECO:0000313" key="7">
    <source>
        <dbReference type="EMBL" id="KAK7385016.1"/>
    </source>
</evidence>
<protein>
    <recommendedName>
        <fullName evidence="6">MADS-box domain-containing protein</fullName>
    </recommendedName>
</protein>
<dbReference type="SUPFAM" id="SSF55455">
    <property type="entry name" value="SRF-like"/>
    <property type="match status" value="1"/>
</dbReference>
<evidence type="ECO:0000256" key="5">
    <source>
        <dbReference type="ARBA" id="ARBA00023242"/>
    </source>
</evidence>
<dbReference type="GO" id="GO:0000981">
    <property type="term" value="F:DNA-binding transcription factor activity, RNA polymerase II-specific"/>
    <property type="evidence" value="ECO:0007669"/>
    <property type="project" value="InterPro"/>
</dbReference>
<keyword evidence="2" id="KW-0805">Transcription regulation</keyword>
<dbReference type="CDD" id="cd00266">
    <property type="entry name" value="MADS_SRF_like"/>
    <property type="match status" value="1"/>
</dbReference>
<evidence type="ECO:0000256" key="2">
    <source>
        <dbReference type="ARBA" id="ARBA00023015"/>
    </source>
</evidence>
<dbReference type="PANTHER" id="PTHR11945:SF387">
    <property type="entry name" value="AGAMOUS-LIKE MADS-BOX PROTEIN AGL80"/>
    <property type="match status" value="1"/>
</dbReference>
<dbReference type="PANTHER" id="PTHR11945">
    <property type="entry name" value="MADS BOX PROTEIN"/>
    <property type="match status" value="1"/>
</dbReference>
<keyword evidence="5" id="KW-0539">Nucleus</keyword>
<comment type="subcellular location">
    <subcellularLocation>
        <location evidence="1">Nucleus</location>
    </subcellularLocation>
</comment>
<dbReference type="AlphaFoldDB" id="A0AAN9RXV7"/>
<proteinExistence type="predicted"/>
<dbReference type="Pfam" id="PF00319">
    <property type="entry name" value="SRF-TF"/>
    <property type="match status" value="1"/>
</dbReference>
<organism evidence="7 8">
    <name type="scientific">Psophocarpus tetragonolobus</name>
    <name type="common">Winged bean</name>
    <name type="synonym">Dolichos tetragonolobus</name>
    <dbReference type="NCBI Taxonomy" id="3891"/>
    <lineage>
        <taxon>Eukaryota</taxon>
        <taxon>Viridiplantae</taxon>
        <taxon>Streptophyta</taxon>
        <taxon>Embryophyta</taxon>
        <taxon>Tracheophyta</taxon>
        <taxon>Spermatophyta</taxon>
        <taxon>Magnoliopsida</taxon>
        <taxon>eudicotyledons</taxon>
        <taxon>Gunneridae</taxon>
        <taxon>Pentapetalae</taxon>
        <taxon>rosids</taxon>
        <taxon>fabids</taxon>
        <taxon>Fabales</taxon>
        <taxon>Fabaceae</taxon>
        <taxon>Papilionoideae</taxon>
        <taxon>50 kb inversion clade</taxon>
        <taxon>NPAAA clade</taxon>
        <taxon>indigoferoid/millettioid clade</taxon>
        <taxon>Phaseoleae</taxon>
        <taxon>Psophocarpus</taxon>
    </lineage>
</organism>
<keyword evidence="8" id="KW-1185">Reference proteome</keyword>
<dbReference type="EMBL" id="JAYMYS010000008">
    <property type="protein sequence ID" value="KAK7385016.1"/>
    <property type="molecule type" value="Genomic_DNA"/>
</dbReference>
<dbReference type="FunFam" id="3.40.1810.10:FF:000018">
    <property type="entry name" value="agamous-like MADS-box protein AGL80"/>
    <property type="match status" value="1"/>
</dbReference>
<dbReference type="SMART" id="SM00432">
    <property type="entry name" value="MADS"/>
    <property type="match status" value="1"/>
</dbReference>
<evidence type="ECO:0000256" key="1">
    <source>
        <dbReference type="ARBA" id="ARBA00004123"/>
    </source>
</evidence>
<evidence type="ECO:0000256" key="3">
    <source>
        <dbReference type="ARBA" id="ARBA00023125"/>
    </source>
</evidence>
<sequence>MTRTKVKLDLIPNDSERKVSYKKRKKSLMKLTEDLTTLCGTEACVVVYGPYENKPEIWPSESGVQRVLEKFRNFPQWQQNKKMVNQESFITQNIHKGNEKIKKLVRDNNKKEMTMFMFQCLNIGSVQPYDNMAISDFNVLSSVIGQNLKDIGIRLEALNNVSDHEMTTLFQPQMQQTPSYYSYQPQMQPAALAVAPEETTVLNYDMNNFDPVDSQWVMNLLNGNGFGDTNLKF</sequence>
<dbReference type="GO" id="GO:0046983">
    <property type="term" value="F:protein dimerization activity"/>
    <property type="evidence" value="ECO:0007669"/>
    <property type="project" value="InterPro"/>
</dbReference>
<feature type="domain" description="MADS-box" evidence="6">
    <location>
        <begin position="1"/>
        <end position="49"/>
    </location>
</feature>
<dbReference type="GO" id="GO:0000978">
    <property type="term" value="F:RNA polymerase II cis-regulatory region sequence-specific DNA binding"/>
    <property type="evidence" value="ECO:0007669"/>
    <property type="project" value="TreeGrafter"/>
</dbReference>
<dbReference type="Proteomes" id="UP001386955">
    <property type="component" value="Unassembled WGS sequence"/>
</dbReference>
<dbReference type="InterPro" id="IPR002100">
    <property type="entry name" value="TF_MADSbox"/>
</dbReference>
<evidence type="ECO:0000313" key="8">
    <source>
        <dbReference type="Proteomes" id="UP001386955"/>
    </source>
</evidence>
<dbReference type="PRINTS" id="PR00404">
    <property type="entry name" value="MADSDOMAIN"/>
</dbReference>
<evidence type="ECO:0000256" key="4">
    <source>
        <dbReference type="ARBA" id="ARBA00023163"/>
    </source>
</evidence>
<dbReference type="InterPro" id="IPR033897">
    <property type="entry name" value="SRF-like_MADS-box"/>
</dbReference>
<dbReference type="Gene3D" id="3.40.1810.10">
    <property type="entry name" value="Transcription factor, MADS-box"/>
    <property type="match status" value="1"/>
</dbReference>
<keyword evidence="3" id="KW-0238">DNA-binding</keyword>
<dbReference type="GO" id="GO:0005634">
    <property type="term" value="C:nucleus"/>
    <property type="evidence" value="ECO:0007669"/>
    <property type="project" value="UniProtKB-SubCell"/>
</dbReference>
<name>A0AAN9RXV7_PSOTE</name>
<dbReference type="GO" id="GO:0045944">
    <property type="term" value="P:positive regulation of transcription by RNA polymerase II"/>
    <property type="evidence" value="ECO:0007669"/>
    <property type="project" value="InterPro"/>
</dbReference>